<feature type="region of interest" description="Disordered" evidence="1">
    <location>
        <begin position="332"/>
        <end position="360"/>
    </location>
</feature>
<reference evidence="3 4" key="1">
    <citation type="submission" date="2019-01" db="EMBL/GenBank/DDBJ databases">
        <title>RHIZO-ID as a novel technology for direct rhizobia identification.</title>
        <authorList>
            <person name="De Meyer S.E."/>
        </authorList>
    </citation>
    <scope>NUCLEOTIDE SEQUENCE [LARGE SCALE GENOMIC DNA]</scope>
    <source>
        <strain evidence="3 4">WSM448</strain>
    </source>
</reference>
<name>A0A444HJV6_RHILE</name>
<evidence type="ECO:0000313" key="3">
    <source>
        <dbReference type="EMBL" id="RWX21917.1"/>
    </source>
</evidence>
<dbReference type="EMBL" id="SBHX01000103">
    <property type="protein sequence ID" value="RWX21917.1"/>
    <property type="molecule type" value="Genomic_DNA"/>
</dbReference>
<evidence type="ECO:0000256" key="2">
    <source>
        <dbReference type="SAM" id="SignalP"/>
    </source>
</evidence>
<gene>
    <name evidence="3" type="ORF">EHI47_34785</name>
</gene>
<organism evidence="3 4">
    <name type="scientific">Rhizobium leguminosarum</name>
    <dbReference type="NCBI Taxonomy" id="384"/>
    <lineage>
        <taxon>Bacteria</taxon>
        <taxon>Pseudomonadati</taxon>
        <taxon>Pseudomonadota</taxon>
        <taxon>Alphaproteobacteria</taxon>
        <taxon>Hyphomicrobiales</taxon>
        <taxon>Rhizobiaceae</taxon>
        <taxon>Rhizobium/Agrobacterium group</taxon>
        <taxon>Rhizobium</taxon>
    </lineage>
</organism>
<evidence type="ECO:0000313" key="4">
    <source>
        <dbReference type="Proteomes" id="UP000283817"/>
    </source>
</evidence>
<evidence type="ECO:0000256" key="1">
    <source>
        <dbReference type="SAM" id="MobiDB-lite"/>
    </source>
</evidence>
<feature type="compositionally biased region" description="Polar residues" evidence="1">
    <location>
        <begin position="341"/>
        <end position="360"/>
    </location>
</feature>
<comment type="caution">
    <text evidence="3">The sequence shown here is derived from an EMBL/GenBank/DDBJ whole genome shotgun (WGS) entry which is preliminary data.</text>
</comment>
<dbReference type="AlphaFoldDB" id="A0A444HJV6"/>
<accession>A0A444HJV6</accession>
<dbReference type="Proteomes" id="UP000283817">
    <property type="component" value="Unassembled WGS sequence"/>
</dbReference>
<keyword evidence="2" id="KW-0732">Signal</keyword>
<feature type="signal peptide" evidence="2">
    <location>
        <begin position="1"/>
        <end position="21"/>
    </location>
</feature>
<protein>
    <submittedName>
        <fullName evidence="3">Uncharacterized protein</fullName>
    </submittedName>
</protein>
<dbReference type="RefSeq" id="WP_128412497.1">
    <property type="nucleotide sequence ID" value="NZ_SBHX01000103.1"/>
</dbReference>
<proteinExistence type="predicted"/>
<feature type="chain" id="PRO_5019002849" evidence="2">
    <location>
        <begin position="22"/>
        <end position="360"/>
    </location>
</feature>
<sequence>MNYGKRIFLLFSAVGCLAAGAGQSASCIDEATCLRSASDKVSQTLTPKVVPIFGEYPKVYIHDSAAGVDYPVPENTRQAFDFYTNKTSFNFPPHGSVETSQPASIRPDRGFTILLVEKTRDNTVPNGGSALSLLSSTSNGAHLSFALGATPNANGQKWSFAKSLLQSGKADTAWWQKPWDMNVVGPTGAFSGTEWIYYTFTPDGKLRIDRFAPYSYLLVLTAYRWDEAVLDSGFPHSAYSSGTPTGRPKSVTFDSVGPWVIGAAAVPGQSSPMIEPIEALPGFEGATVFSTPLSMKEVIAYQNSLKSSDFLDVNMLPCNSGQYLTGEIRTPCGTGSPGNPPSNVNSVARNGISTNIERRN</sequence>